<dbReference type="Gene3D" id="3.90.320.10">
    <property type="match status" value="1"/>
</dbReference>
<dbReference type="Pfam" id="PF12705">
    <property type="entry name" value="PDDEXK_1"/>
    <property type="match status" value="1"/>
</dbReference>
<dbReference type="EMBL" id="LR797456">
    <property type="protein sequence ID" value="CAB4217810.1"/>
    <property type="molecule type" value="Genomic_DNA"/>
</dbReference>
<evidence type="ECO:0000313" key="8">
    <source>
        <dbReference type="EMBL" id="CAB4192811.1"/>
    </source>
</evidence>
<dbReference type="EMBL" id="LR796991">
    <property type="protein sequence ID" value="CAB4180183.1"/>
    <property type="molecule type" value="Genomic_DNA"/>
</dbReference>
<evidence type="ECO:0000313" key="4">
    <source>
        <dbReference type="EMBL" id="CAB4174673.1"/>
    </source>
</evidence>
<evidence type="ECO:0000313" key="9">
    <source>
        <dbReference type="EMBL" id="CAB4217810.1"/>
    </source>
</evidence>
<dbReference type="EMBL" id="LR797192">
    <property type="protein sequence ID" value="CAB4192811.1"/>
    <property type="molecule type" value="Genomic_DNA"/>
</dbReference>
<sequence length="270" mass="31374">MSNIRFSWSSISTFITCKWKWYQNYVAKIDTVVDHRNFLAGAIVHKLVEDWASLGFPENYLIDNVDTAYDAYISSHNVNFLSLAANTLTRENVADDKEFLLKKTRRAAERTEKLYRHFGFHEKPVMVENWLEFTVEDMNFVGIPDLYDYGRKAVFDLKVTENNSYGDIRQLAVYSIGLKTVKNLDTAALCFLYPLTKEGFIYREITPEALTALQNEVIQIAKEMVKTEEFTKNYGKHCRWCQFNNTPHCTPNPVKDLPYSDNFGYTAMSR</sequence>
<evidence type="ECO:0000313" key="6">
    <source>
        <dbReference type="EMBL" id="CAB4186270.1"/>
    </source>
</evidence>
<reference evidence="9" key="1">
    <citation type="submission" date="2020-05" db="EMBL/GenBank/DDBJ databases">
        <authorList>
            <person name="Chiriac C."/>
            <person name="Salcher M."/>
            <person name="Ghai R."/>
            <person name="Kavagutti S V."/>
        </authorList>
    </citation>
    <scope>NUCLEOTIDE SEQUENCE</scope>
</reference>
<evidence type="ECO:0000313" key="7">
    <source>
        <dbReference type="EMBL" id="CAB4190083.1"/>
    </source>
</evidence>
<evidence type="ECO:0000313" key="5">
    <source>
        <dbReference type="EMBL" id="CAB4180183.1"/>
    </source>
</evidence>
<organism evidence="9">
    <name type="scientific">uncultured Caudovirales phage</name>
    <dbReference type="NCBI Taxonomy" id="2100421"/>
    <lineage>
        <taxon>Viruses</taxon>
        <taxon>Duplodnaviria</taxon>
        <taxon>Heunggongvirae</taxon>
        <taxon>Uroviricota</taxon>
        <taxon>Caudoviricetes</taxon>
        <taxon>Peduoviridae</taxon>
        <taxon>Maltschvirus</taxon>
        <taxon>Maltschvirus maltsch</taxon>
    </lineage>
</organism>
<proteinExistence type="predicted"/>
<evidence type="ECO:0000313" key="2">
    <source>
        <dbReference type="EMBL" id="CAB4148316.1"/>
    </source>
</evidence>
<dbReference type="EMBL" id="LR798432">
    <property type="protein sequence ID" value="CAB5231352.1"/>
    <property type="molecule type" value="Genomic_DNA"/>
</dbReference>
<feature type="domain" description="PD-(D/E)XK endonuclease-like" evidence="1">
    <location>
        <begin position="5"/>
        <end position="245"/>
    </location>
</feature>
<protein>
    <submittedName>
        <fullName evidence="9">PD-(D/E)XK nuclease superfamily</fullName>
    </submittedName>
</protein>
<evidence type="ECO:0000259" key="1">
    <source>
        <dbReference type="Pfam" id="PF12705"/>
    </source>
</evidence>
<dbReference type="InterPro" id="IPR011604">
    <property type="entry name" value="PDDEXK-like_dom_sf"/>
</dbReference>
<name>A0A6J5SRG3_9CAUD</name>
<dbReference type="InterPro" id="IPR038726">
    <property type="entry name" value="PDDEXK_AddAB-type"/>
</dbReference>
<dbReference type="EMBL" id="LR797088">
    <property type="protein sequence ID" value="CAB4186270.1"/>
    <property type="molecule type" value="Genomic_DNA"/>
</dbReference>
<gene>
    <name evidence="5" type="ORF">UFOVP1036_9</name>
    <name evidence="6" type="ORF">UFOVP1132_58</name>
    <name evidence="7" type="ORF">UFOVP1190_33</name>
    <name evidence="8" type="ORF">UFOVP1248_94</name>
    <name evidence="9" type="ORF">UFOVP1493_94</name>
    <name evidence="10" type="ORF">UFOVP1584_64</name>
    <name evidence="2" type="ORF">UFOVP521_44</name>
    <name evidence="3" type="ORF">UFOVP856_16</name>
    <name evidence="4" type="ORF">UFOVP967_72</name>
</gene>
<dbReference type="EMBL" id="LR796496">
    <property type="protein sequence ID" value="CAB4148316.1"/>
    <property type="molecule type" value="Genomic_DNA"/>
</dbReference>
<dbReference type="EMBL" id="LR796910">
    <property type="protein sequence ID" value="CAB4174673.1"/>
    <property type="molecule type" value="Genomic_DNA"/>
</dbReference>
<dbReference type="EMBL" id="LR796811">
    <property type="protein sequence ID" value="CAB4167240.1"/>
    <property type="molecule type" value="Genomic_DNA"/>
</dbReference>
<accession>A0A6J5SRG3</accession>
<evidence type="ECO:0000313" key="10">
    <source>
        <dbReference type="EMBL" id="CAB5231352.1"/>
    </source>
</evidence>
<evidence type="ECO:0000313" key="3">
    <source>
        <dbReference type="EMBL" id="CAB4167240.1"/>
    </source>
</evidence>
<dbReference type="EMBL" id="LR797145">
    <property type="protein sequence ID" value="CAB4190083.1"/>
    <property type="molecule type" value="Genomic_DNA"/>
</dbReference>